<sequence>MGLGDVVFKTLFDWVKSVFENMTKWAKKPIIDEMTLQVAKKSLNEDMFKTKEVKDIVTNIKKQWSGSPEEPG</sequence>
<comment type="caution">
    <text evidence="1">The sequence shown here is derived from an EMBL/GenBank/DDBJ whole genome shotgun (WGS) entry which is preliminary data.</text>
</comment>
<gene>
    <name evidence="1" type="ORF">S06H3_22476</name>
</gene>
<organism evidence="1">
    <name type="scientific">marine sediment metagenome</name>
    <dbReference type="NCBI Taxonomy" id="412755"/>
    <lineage>
        <taxon>unclassified sequences</taxon>
        <taxon>metagenomes</taxon>
        <taxon>ecological metagenomes</taxon>
    </lineage>
</organism>
<proteinExistence type="predicted"/>
<feature type="non-terminal residue" evidence="1">
    <location>
        <position position="72"/>
    </location>
</feature>
<name>X1L713_9ZZZZ</name>
<protein>
    <submittedName>
        <fullName evidence="1">Uncharacterized protein</fullName>
    </submittedName>
</protein>
<dbReference type="AlphaFoldDB" id="X1L713"/>
<dbReference type="EMBL" id="BARV01012024">
    <property type="protein sequence ID" value="GAI14793.1"/>
    <property type="molecule type" value="Genomic_DNA"/>
</dbReference>
<evidence type="ECO:0000313" key="1">
    <source>
        <dbReference type="EMBL" id="GAI14793.1"/>
    </source>
</evidence>
<reference evidence="1" key="1">
    <citation type="journal article" date="2014" name="Front. Microbiol.">
        <title>High frequency of phylogenetically diverse reductive dehalogenase-homologous genes in deep subseafloor sedimentary metagenomes.</title>
        <authorList>
            <person name="Kawai M."/>
            <person name="Futagami T."/>
            <person name="Toyoda A."/>
            <person name="Takaki Y."/>
            <person name="Nishi S."/>
            <person name="Hori S."/>
            <person name="Arai W."/>
            <person name="Tsubouchi T."/>
            <person name="Morono Y."/>
            <person name="Uchiyama I."/>
            <person name="Ito T."/>
            <person name="Fujiyama A."/>
            <person name="Inagaki F."/>
            <person name="Takami H."/>
        </authorList>
    </citation>
    <scope>NUCLEOTIDE SEQUENCE</scope>
    <source>
        <strain evidence="1">Expedition CK06-06</strain>
    </source>
</reference>
<accession>X1L713</accession>